<dbReference type="Proteomes" id="UP001147760">
    <property type="component" value="Unassembled WGS sequence"/>
</dbReference>
<gene>
    <name evidence="2" type="ORF">N7530_010779</name>
</gene>
<protein>
    <submittedName>
        <fullName evidence="2">Uncharacterized protein</fullName>
    </submittedName>
</protein>
<dbReference type="OrthoDB" id="10432155at2759"/>
<keyword evidence="3" id="KW-1185">Reference proteome</keyword>
<sequence>GCSAVVQYEHQGDQETDEWTHLQPVEWRKGAQAMTRNSAETGRRRGGSMPCDPELRYHFTTGWQAVGDGRSPFSDSRGRQTASGTAKPDQSPLNQNRSGLCLCHFRKSVDAKPKWDGPNPNWGQWR</sequence>
<organism evidence="2 3">
    <name type="scientific">Penicillium desertorum</name>
    <dbReference type="NCBI Taxonomy" id="1303715"/>
    <lineage>
        <taxon>Eukaryota</taxon>
        <taxon>Fungi</taxon>
        <taxon>Dikarya</taxon>
        <taxon>Ascomycota</taxon>
        <taxon>Pezizomycotina</taxon>
        <taxon>Eurotiomycetes</taxon>
        <taxon>Eurotiomycetidae</taxon>
        <taxon>Eurotiales</taxon>
        <taxon>Aspergillaceae</taxon>
        <taxon>Penicillium</taxon>
    </lineage>
</organism>
<evidence type="ECO:0000313" key="2">
    <source>
        <dbReference type="EMBL" id="KAJ5458835.1"/>
    </source>
</evidence>
<comment type="caution">
    <text evidence="2">The sequence shown here is derived from an EMBL/GenBank/DDBJ whole genome shotgun (WGS) entry which is preliminary data.</text>
</comment>
<name>A0A9W9WGE7_9EURO</name>
<reference evidence="2" key="2">
    <citation type="journal article" date="2023" name="IMA Fungus">
        <title>Comparative genomic study of the Penicillium genus elucidates a diverse pangenome and 15 lateral gene transfer events.</title>
        <authorList>
            <person name="Petersen C."/>
            <person name="Sorensen T."/>
            <person name="Nielsen M.R."/>
            <person name="Sondergaard T.E."/>
            <person name="Sorensen J.L."/>
            <person name="Fitzpatrick D.A."/>
            <person name="Frisvad J.C."/>
            <person name="Nielsen K.L."/>
        </authorList>
    </citation>
    <scope>NUCLEOTIDE SEQUENCE</scope>
    <source>
        <strain evidence="2">IBT 17660</strain>
    </source>
</reference>
<dbReference type="AlphaFoldDB" id="A0A9W9WGE7"/>
<proteinExistence type="predicted"/>
<evidence type="ECO:0000313" key="3">
    <source>
        <dbReference type="Proteomes" id="UP001147760"/>
    </source>
</evidence>
<feature type="non-terminal residue" evidence="2">
    <location>
        <position position="1"/>
    </location>
</feature>
<evidence type="ECO:0000256" key="1">
    <source>
        <dbReference type="SAM" id="MobiDB-lite"/>
    </source>
</evidence>
<accession>A0A9W9WGE7</accession>
<feature type="region of interest" description="Disordered" evidence="1">
    <location>
        <begin position="28"/>
        <end position="95"/>
    </location>
</feature>
<reference evidence="2" key="1">
    <citation type="submission" date="2022-12" db="EMBL/GenBank/DDBJ databases">
        <authorList>
            <person name="Petersen C."/>
        </authorList>
    </citation>
    <scope>NUCLEOTIDE SEQUENCE</scope>
    <source>
        <strain evidence="2">IBT 17660</strain>
    </source>
</reference>
<dbReference type="EMBL" id="JAPWDO010000008">
    <property type="protein sequence ID" value="KAJ5458835.1"/>
    <property type="molecule type" value="Genomic_DNA"/>
</dbReference>